<name>A0ABW5S2L9_9BACL</name>
<dbReference type="Gene3D" id="3.50.30.60">
    <property type="entry name" value="LD-carboxypeptidase A C-terminal domain-like"/>
    <property type="match status" value="1"/>
</dbReference>
<dbReference type="InterPro" id="IPR027461">
    <property type="entry name" value="Carboxypeptidase_A_C_sf"/>
</dbReference>
<evidence type="ECO:0000313" key="8">
    <source>
        <dbReference type="EMBL" id="MFD2693924.1"/>
    </source>
</evidence>
<dbReference type="GO" id="GO:0016787">
    <property type="term" value="F:hydrolase activity"/>
    <property type="evidence" value="ECO:0007669"/>
    <property type="project" value="UniProtKB-KW"/>
</dbReference>
<evidence type="ECO:0000256" key="1">
    <source>
        <dbReference type="ARBA" id="ARBA00010233"/>
    </source>
</evidence>
<dbReference type="PIRSF" id="PIRSF028757">
    <property type="entry name" value="LD-carboxypeptidase"/>
    <property type="match status" value="1"/>
</dbReference>
<organism evidence="8 9">
    <name type="scientific">Sporolactobacillus shoreicorticis</name>
    <dbReference type="NCBI Taxonomy" id="1923877"/>
    <lineage>
        <taxon>Bacteria</taxon>
        <taxon>Bacillati</taxon>
        <taxon>Bacillota</taxon>
        <taxon>Bacilli</taxon>
        <taxon>Bacillales</taxon>
        <taxon>Sporolactobacillaceae</taxon>
        <taxon>Sporolactobacillus</taxon>
    </lineage>
</organism>
<dbReference type="PANTHER" id="PTHR30237">
    <property type="entry name" value="MURAMOYLTETRAPEPTIDE CARBOXYPEPTIDASE"/>
    <property type="match status" value="1"/>
</dbReference>
<dbReference type="InterPro" id="IPR003507">
    <property type="entry name" value="S66_fam"/>
</dbReference>
<accession>A0ABW5S2L9</accession>
<evidence type="ECO:0000259" key="6">
    <source>
        <dbReference type="Pfam" id="PF02016"/>
    </source>
</evidence>
<dbReference type="RefSeq" id="WP_253061156.1">
    <property type="nucleotide sequence ID" value="NZ_JAMXWM010000008.1"/>
</dbReference>
<keyword evidence="4 8" id="KW-0378">Hydrolase</keyword>
<dbReference type="EMBL" id="JBHUMQ010000023">
    <property type="protein sequence ID" value="MFD2693924.1"/>
    <property type="molecule type" value="Genomic_DNA"/>
</dbReference>
<reference evidence="9" key="1">
    <citation type="journal article" date="2019" name="Int. J. Syst. Evol. Microbiol.">
        <title>The Global Catalogue of Microorganisms (GCM) 10K type strain sequencing project: providing services to taxonomists for standard genome sequencing and annotation.</title>
        <authorList>
            <consortium name="The Broad Institute Genomics Platform"/>
            <consortium name="The Broad Institute Genome Sequencing Center for Infectious Disease"/>
            <person name="Wu L."/>
            <person name="Ma J."/>
        </authorList>
    </citation>
    <scope>NUCLEOTIDE SEQUENCE [LARGE SCALE GENOMIC DNA]</scope>
    <source>
        <strain evidence="9">TISTR 2466</strain>
    </source>
</reference>
<keyword evidence="2" id="KW-0121">Carboxypeptidase</keyword>
<protein>
    <submittedName>
        <fullName evidence="8">S66 peptidase family protein</fullName>
        <ecNumber evidence="8">3.4.-.-</ecNumber>
    </submittedName>
</protein>
<sequence>MSVLKTGDTVGMISCSDGMSHGDHDALNKIEQQLNQLDLKVVIAKTIYRSAHSPFSGTPQKRASELLRLFRDPEIKAVFDLSGGDSANQILPFLDYDAIRETAVPFVGISDLSVINNAIYARTGRPSYHYRIKNLAGRFADAQRPIFEQSFLNDKSVPTFHLRWLRGEQMSGTVIGGNIRCFLKLAGTPFLPDPAGKIIFLEALGGGPARMASLLAQLDQLSFFAKCSGILLGTFSEMQAKAAEPAIEQLVLEITKRYHLPIAKTEQLGHGEDAHCLPIGLPITLANINQ</sequence>
<dbReference type="InterPro" id="IPR027478">
    <property type="entry name" value="LdcA_N"/>
</dbReference>
<dbReference type="Proteomes" id="UP001597399">
    <property type="component" value="Unassembled WGS sequence"/>
</dbReference>
<comment type="caution">
    <text evidence="8">The sequence shown here is derived from an EMBL/GenBank/DDBJ whole genome shotgun (WGS) entry which is preliminary data.</text>
</comment>
<gene>
    <name evidence="8" type="ORF">ACFSUE_09840</name>
</gene>
<dbReference type="SUPFAM" id="SSF52317">
    <property type="entry name" value="Class I glutamine amidotransferase-like"/>
    <property type="match status" value="1"/>
</dbReference>
<dbReference type="InterPro" id="IPR029062">
    <property type="entry name" value="Class_I_gatase-like"/>
</dbReference>
<dbReference type="Gene3D" id="3.40.50.10740">
    <property type="entry name" value="Class I glutamine amidotransferase-like"/>
    <property type="match status" value="1"/>
</dbReference>
<keyword evidence="3" id="KW-0645">Protease</keyword>
<keyword evidence="5" id="KW-0720">Serine protease</keyword>
<dbReference type="InterPro" id="IPR040921">
    <property type="entry name" value="Peptidase_S66C"/>
</dbReference>
<keyword evidence="9" id="KW-1185">Reference proteome</keyword>
<dbReference type="PANTHER" id="PTHR30237:SF2">
    <property type="entry name" value="MUREIN TETRAPEPTIDE CARBOXYPEPTIDASE"/>
    <property type="match status" value="1"/>
</dbReference>
<proteinExistence type="inferred from homology"/>
<dbReference type="CDD" id="cd07062">
    <property type="entry name" value="Peptidase_S66_mccF_like"/>
    <property type="match status" value="1"/>
</dbReference>
<dbReference type="EC" id="3.4.-.-" evidence="8"/>
<evidence type="ECO:0000256" key="2">
    <source>
        <dbReference type="ARBA" id="ARBA00022645"/>
    </source>
</evidence>
<evidence type="ECO:0000313" key="9">
    <source>
        <dbReference type="Proteomes" id="UP001597399"/>
    </source>
</evidence>
<feature type="domain" description="LD-carboxypeptidase C-terminal" evidence="7">
    <location>
        <begin position="171"/>
        <end position="285"/>
    </location>
</feature>
<dbReference type="Pfam" id="PF17676">
    <property type="entry name" value="Peptidase_S66C"/>
    <property type="match status" value="1"/>
</dbReference>
<evidence type="ECO:0000259" key="7">
    <source>
        <dbReference type="Pfam" id="PF17676"/>
    </source>
</evidence>
<dbReference type="InterPro" id="IPR040449">
    <property type="entry name" value="Peptidase_S66_N"/>
</dbReference>
<evidence type="ECO:0000256" key="4">
    <source>
        <dbReference type="ARBA" id="ARBA00022801"/>
    </source>
</evidence>
<dbReference type="SUPFAM" id="SSF141986">
    <property type="entry name" value="LD-carboxypeptidase A C-terminal domain-like"/>
    <property type="match status" value="1"/>
</dbReference>
<dbReference type="Pfam" id="PF02016">
    <property type="entry name" value="Peptidase_S66"/>
    <property type="match status" value="1"/>
</dbReference>
<comment type="similarity">
    <text evidence="1">Belongs to the peptidase S66 family.</text>
</comment>
<evidence type="ECO:0000256" key="5">
    <source>
        <dbReference type="ARBA" id="ARBA00022825"/>
    </source>
</evidence>
<feature type="domain" description="LD-carboxypeptidase N-terminal" evidence="6">
    <location>
        <begin position="10"/>
        <end position="129"/>
    </location>
</feature>
<evidence type="ECO:0000256" key="3">
    <source>
        <dbReference type="ARBA" id="ARBA00022670"/>
    </source>
</evidence>